<keyword evidence="5" id="KW-1185">Reference proteome</keyword>
<dbReference type="GO" id="GO:0045944">
    <property type="term" value="P:positive regulation of transcription by RNA polymerase II"/>
    <property type="evidence" value="ECO:0007669"/>
    <property type="project" value="TreeGrafter"/>
</dbReference>
<sequence>MVELKEPRPRQRKFAPRSRQGCLTCRTRRKRCDGNRPECQGCTRLNLKCQWQTQRQIVPDPATPSSPASAVLNVTSPLLPSIFALSIKSWEEISGENADEARYLLHYYQKAFVPSISVADTPSSFYTSLYMPMALKSEKGLLDAIVALSSGQLARRSSDPDRARYLLDVSTRHQTRSHAFLRDRLSPSGQPLTDASQVVGVILLLVGLEALNGNKGTKWLSQMDCARKILSDPHTQEQMSPWELDSLRRHFTYYDVMASVMAPVSKSYRFSPDRRYARLYQPGEGLTIDPLMGISDQLCSLVCRIQYMTTSTPAFPHLCKAAFEAIERDIKQWKYENPLTSPELDLPVALDLIALAEAYRLAALIQLYRTSTSSKELIADCASRAMQFIARIPPGSPAESSLLYPILLAGAELRTEAEISLCRERLTMIQRRNHYENVANLRDLLQEVWKPVLNGGEKRDWEEILREWDWSFSLA</sequence>
<dbReference type="EMBL" id="ML986489">
    <property type="protein sequence ID" value="KAF2278030.1"/>
    <property type="molecule type" value="Genomic_DNA"/>
</dbReference>
<name>A0A6A6JN01_WESOR</name>
<comment type="subcellular location">
    <subcellularLocation>
        <location evidence="1">Nucleus</location>
    </subcellularLocation>
</comment>
<accession>A0A6A6JN01</accession>
<dbReference type="InterPro" id="IPR021858">
    <property type="entry name" value="Fun_TF"/>
</dbReference>
<dbReference type="SMART" id="SM00066">
    <property type="entry name" value="GAL4"/>
    <property type="match status" value="1"/>
</dbReference>
<dbReference type="GO" id="GO:0008270">
    <property type="term" value="F:zinc ion binding"/>
    <property type="evidence" value="ECO:0007669"/>
    <property type="project" value="InterPro"/>
</dbReference>
<dbReference type="Pfam" id="PF00172">
    <property type="entry name" value="Zn_clus"/>
    <property type="match status" value="1"/>
</dbReference>
<dbReference type="GO" id="GO:0000981">
    <property type="term" value="F:DNA-binding transcription factor activity, RNA polymerase II-specific"/>
    <property type="evidence" value="ECO:0007669"/>
    <property type="project" value="InterPro"/>
</dbReference>
<evidence type="ECO:0000313" key="4">
    <source>
        <dbReference type="EMBL" id="KAF2278030.1"/>
    </source>
</evidence>
<dbReference type="PANTHER" id="PTHR37534:SF7">
    <property type="entry name" value="TRANSCRIPTIONAL ACTIVATOR PROTEIN UGA3"/>
    <property type="match status" value="1"/>
</dbReference>
<dbReference type="GO" id="GO:0005634">
    <property type="term" value="C:nucleus"/>
    <property type="evidence" value="ECO:0007669"/>
    <property type="project" value="UniProtKB-SubCell"/>
</dbReference>
<dbReference type="Pfam" id="PF11951">
    <property type="entry name" value="Fungal_trans_2"/>
    <property type="match status" value="1"/>
</dbReference>
<dbReference type="PANTHER" id="PTHR37534">
    <property type="entry name" value="TRANSCRIPTIONAL ACTIVATOR PROTEIN UGA3"/>
    <property type="match status" value="1"/>
</dbReference>
<dbReference type="OrthoDB" id="3509362at2759"/>
<dbReference type="AlphaFoldDB" id="A0A6A6JN01"/>
<dbReference type="GeneID" id="54547541"/>
<proteinExistence type="predicted"/>
<evidence type="ECO:0000259" key="3">
    <source>
        <dbReference type="PROSITE" id="PS50048"/>
    </source>
</evidence>
<dbReference type="InterPro" id="IPR001138">
    <property type="entry name" value="Zn2Cys6_DnaBD"/>
</dbReference>
<organism evidence="4 5">
    <name type="scientific">Westerdykella ornata</name>
    <dbReference type="NCBI Taxonomy" id="318751"/>
    <lineage>
        <taxon>Eukaryota</taxon>
        <taxon>Fungi</taxon>
        <taxon>Dikarya</taxon>
        <taxon>Ascomycota</taxon>
        <taxon>Pezizomycotina</taxon>
        <taxon>Dothideomycetes</taxon>
        <taxon>Pleosporomycetidae</taxon>
        <taxon>Pleosporales</taxon>
        <taxon>Sporormiaceae</taxon>
        <taxon>Westerdykella</taxon>
    </lineage>
</organism>
<reference evidence="4" key="1">
    <citation type="journal article" date="2020" name="Stud. Mycol.">
        <title>101 Dothideomycetes genomes: a test case for predicting lifestyles and emergence of pathogens.</title>
        <authorList>
            <person name="Haridas S."/>
            <person name="Albert R."/>
            <person name="Binder M."/>
            <person name="Bloem J."/>
            <person name="Labutti K."/>
            <person name="Salamov A."/>
            <person name="Andreopoulos B."/>
            <person name="Baker S."/>
            <person name="Barry K."/>
            <person name="Bills G."/>
            <person name="Bluhm B."/>
            <person name="Cannon C."/>
            <person name="Castanera R."/>
            <person name="Culley D."/>
            <person name="Daum C."/>
            <person name="Ezra D."/>
            <person name="Gonzalez J."/>
            <person name="Henrissat B."/>
            <person name="Kuo A."/>
            <person name="Liang C."/>
            <person name="Lipzen A."/>
            <person name="Lutzoni F."/>
            <person name="Magnuson J."/>
            <person name="Mondo S."/>
            <person name="Nolan M."/>
            <person name="Ohm R."/>
            <person name="Pangilinan J."/>
            <person name="Park H.-J."/>
            <person name="Ramirez L."/>
            <person name="Alfaro M."/>
            <person name="Sun H."/>
            <person name="Tritt A."/>
            <person name="Yoshinaga Y."/>
            <person name="Zwiers L.-H."/>
            <person name="Turgeon B."/>
            <person name="Goodwin S."/>
            <person name="Spatafora J."/>
            <person name="Crous P."/>
            <person name="Grigoriev I."/>
        </authorList>
    </citation>
    <scope>NUCLEOTIDE SEQUENCE</scope>
    <source>
        <strain evidence="4">CBS 379.55</strain>
    </source>
</reference>
<dbReference type="CDD" id="cd00067">
    <property type="entry name" value="GAL4"/>
    <property type="match status" value="1"/>
</dbReference>
<evidence type="ECO:0000256" key="1">
    <source>
        <dbReference type="ARBA" id="ARBA00004123"/>
    </source>
</evidence>
<dbReference type="PROSITE" id="PS50048">
    <property type="entry name" value="ZN2_CY6_FUNGAL_2"/>
    <property type="match status" value="1"/>
</dbReference>
<dbReference type="SUPFAM" id="SSF57701">
    <property type="entry name" value="Zn2/Cys6 DNA-binding domain"/>
    <property type="match status" value="1"/>
</dbReference>
<dbReference type="GO" id="GO:0000976">
    <property type="term" value="F:transcription cis-regulatory region binding"/>
    <property type="evidence" value="ECO:0007669"/>
    <property type="project" value="TreeGrafter"/>
</dbReference>
<evidence type="ECO:0000313" key="5">
    <source>
        <dbReference type="Proteomes" id="UP000800097"/>
    </source>
</evidence>
<keyword evidence="2" id="KW-0539">Nucleus</keyword>
<dbReference type="Gene3D" id="4.10.240.10">
    <property type="entry name" value="Zn(2)-C6 fungal-type DNA-binding domain"/>
    <property type="match status" value="1"/>
</dbReference>
<dbReference type="Proteomes" id="UP000800097">
    <property type="component" value="Unassembled WGS sequence"/>
</dbReference>
<dbReference type="InterPro" id="IPR036864">
    <property type="entry name" value="Zn2-C6_fun-type_DNA-bd_sf"/>
</dbReference>
<feature type="domain" description="Zn(2)-C6 fungal-type" evidence="3">
    <location>
        <begin position="21"/>
        <end position="51"/>
    </location>
</feature>
<dbReference type="PROSITE" id="PS00463">
    <property type="entry name" value="ZN2_CY6_FUNGAL_1"/>
    <property type="match status" value="1"/>
</dbReference>
<dbReference type="RefSeq" id="XP_033655569.1">
    <property type="nucleotide sequence ID" value="XM_033794366.1"/>
</dbReference>
<gene>
    <name evidence="4" type="ORF">EI97DRAFT_281783</name>
</gene>
<protein>
    <recommendedName>
        <fullName evidence="3">Zn(2)-C6 fungal-type domain-containing protein</fullName>
    </recommendedName>
</protein>
<evidence type="ECO:0000256" key="2">
    <source>
        <dbReference type="ARBA" id="ARBA00023242"/>
    </source>
</evidence>